<dbReference type="AlphaFoldDB" id="A0A812RJN7"/>
<proteinExistence type="predicted"/>
<dbReference type="InterPro" id="IPR023214">
    <property type="entry name" value="HAD_sf"/>
</dbReference>
<keyword evidence="1" id="KW-0732">Signal</keyword>
<dbReference type="InterPro" id="IPR036412">
    <property type="entry name" value="HAD-like_sf"/>
</dbReference>
<evidence type="ECO:0000256" key="2">
    <source>
        <dbReference type="SAM" id="MobiDB-lite"/>
    </source>
</evidence>
<protein>
    <submittedName>
        <fullName evidence="4">Uncharacterized protein</fullName>
    </submittedName>
</protein>
<evidence type="ECO:0000313" key="5">
    <source>
        <dbReference type="Proteomes" id="UP000604046"/>
    </source>
</evidence>
<feature type="transmembrane region" description="Helical" evidence="3">
    <location>
        <begin position="479"/>
        <end position="499"/>
    </location>
</feature>
<dbReference type="SUPFAM" id="SSF56784">
    <property type="entry name" value="HAD-like"/>
    <property type="match status" value="1"/>
</dbReference>
<feature type="compositionally biased region" description="Basic and acidic residues" evidence="2">
    <location>
        <begin position="590"/>
        <end position="608"/>
    </location>
</feature>
<feature type="region of interest" description="Disordered" evidence="2">
    <location>
        <begin position="527"/>
        <end position="551"/>
    </location>
</feature>
<dbReference type="OrthoDB" id="447764at2759"/>
<gene>
    <name evidence="4" type="ORF">SNAT2548_LOCUS23953</name>
</gene>
<dbReference type="Pfam" id="PF11019">
    <property type="entry name" value="DUF2608"/>
    <property type="match status" value="1"/>
</dbReference>
<evidence type="ECO:0000256" key="3">
    <source>
        <dbReference type="SAM" id="Phobius"/>
    </source>
</evidence>
<keyword evidence="5" id="KW-1185">Reference proteome</keyword>
<evidence type="ECO:0000313" key="4">
    <source>
        <dbReference type="EMBL" id="CAE7440729.1"/>
    </source>
</evidence>
<organism evidence="4 5">
    <name type="scientific">Symbiodinium natans</name>
    <dbReference type="NCBI Taxonomy" id="878477"/>
    <lineage>
        <taxon>Eukaryota</taxon>
        <taxon>Sar</taxon>
        <taxon>Alveolata</taxon>
        <taxon>Dinophyceae</taxon>
        <taxon>Suessiales</taxon>
        <taxon>Symbiodiniaceae</taxon>
        <taxon>Symbiodinium</taxon>
    </lineage>
</organism>
<keyword evidence="3" id="KW-1133">Transmembrane helix</keyword>
<evidence type="ECO:0000256" key="1">
    <source>
        <dbReference type="ARBA" id="ARBA00022729"/>
    </source>
</evidence>
<reference evidence="4" key="1">
    <citation type="submission" date="2021-02" db="EMBL/GenBank/DDBJ databases">
        <authorList>
            <person name="Dougan E. K."/>
            <person name="Rhodes N."/>
            <person name="Thang M."/>
            <person name="Chan C."/>
        </authorList>
    </citation>
    <scope>NUCLEOTIDE SEQUENCE</scope>
</reference>
<keyword evidence="3" id="KW-0812">Transmembrane</keyword>
<comment type="caution">
    <text evidence="4">The sequence shown here is derived from an EMBL/GenBank/DDBJ whole genome shotgun (WGS) entry which is preliminary data.</text>
</comment>
<dbReference type="Gene3D" id="3.40.50.1000">
    <property type="entry name" value="HAD superfamily/HAD-like"/>
    <property type="match status" value="1"/>
</dbReference>
<keyword evidence="3" id="KW-0472">Membrane</keyword>
<feature type="transmembrane region" description="Helical" evidence="3">
    <location>
        <begin position="447"/>
        <end position="467"/>
    </location>
</feature>
<feature type="transmembrane region" description="Helical" evidence="3">
    <location>
        <begin position="311"/>
        <end position="337"/>
    </location>
</feature>
<feature type="region of interest" description="Disordered" evidence="2">
    <location>
        <begin position="588"/>
        <end position="608"/>
    </location>
</feature>
<sequence length="608" mass="68048">MAAAKRQYADIDDDAASALPAKRRAGTPVQAVLLDFDATLTVREEIPAWRLFPEKGGFDRKFDVTWLRERGFGGEDRIRGLEQMFARLGKAGVEVHVVSWADRDVIERALSVLGLRKLCKRIAGVQQLGEYAGGKGAFIQSLVTENNWRRDQVLFVDDQQKNVDAVADVCRTHKTRGRGLTTEEMDIIVQKVAATADADKEEAESEQNRAKSVKTLFVSSCKRGTLRQIKDRVGVVINAMFGSASVVGFSTLLCFVEGEAVLGCIVHVDGSRHENFDLDIARQGHMAESDTSLLSPLWPGQLLHHINAHPAYLTVMEAALMAICMYALISFCITTWASNFARCLPHPFSSLMDQPLPPQRTWLGSWWGWWYSCMAEFCTWLVWLVCRKDASTTNGTERDQPSKPSVNDNLTRAFPGLDEAERQYIRGIFDKVNGLKKQGIKEQKISAAWRFLDASSMALTPVLISIMPSLKGDKYEESVQILAICLSLISTICHVLPLGRGETMLWYASRLQKICWNYWRQTGEFGLQQPKQPEDGKGDDTAAPGPTKSNLETRRKDSFATFVWRVTEIMEEGEEAIVSKFSVENAKPAEVQREKADNSADMMLEPKI</sequence>
<dbReference type="Proteomes" id="UP000604046">
    <property type="component" value="Unassembled WGS sequence"/>
</dbReference>
<dbReference type="InterPro" id="IPR022565">
    <property type="entry name" value="DUF2608"/>
</dbReference>
<accession>A0A812RJN7</accession>
<name>A0A812RJN7_9DINO</name>
<dbReference type="EMBL" id="CAJNDS010002340">
    <property type="protein sequence ID" value="CAE7440729.1"/>
    <property type="molecule type" value="Genomic_DNA"/>
</dbReference>